<organism evidence="8">
    <name type="scientific">Pyricularia oryzae (strain Y34)</name>
    <name type="common">Rice blast fungus</name>
    <name type="synonym">Magnaporthe oryzae</name>
    <dbReference type="NCBI Taxonomy" id="1143189"/>
    <lineage>
        <taxon>Eukaryota</taxon>
        <taxon>Fungi</taxon>
        <taxon>Dikarya</taxon>
        <taxon>Ascomycota</taxon>
        <taxon>Pezizomycotina</taxon>
        <taxon>Sordariomycetes</taxon>
        <taxon>Sordariomycetidae</taxon>
        <taxon>Magnaporthales</taxon>
        <taxon>Pyriculariaceae</taxon>
        <taxon>Pyricularia</taxon>
    </lineage>
</organism>
<dbReference type="Gene3D" id="4.10.240.10">
    <property type="entry name" value="Zn(2)-C6 fungal-type DNA-binding domain"/>
    <property type="match status" value="1"/>
</dbReference>
<dbReference type="GO" id="GO:0003677">
    <property type="term" value="F:DNA binding"/>
    <property type="evidence" value="ECO:0007669"/>
    <property type="project" value="InterPro"/>
</dbReference>
<keyword evidence="4" id="KW-0539">Nucleus</keyword>
<evidence type="ECO:0000313" key="8">
    <source>
        <dbReference type="EMBL" id="ELQ36367.1"/>
    </source>
</evidence>
<dbReference type="GO" id="GO:0006351">
    <property type="term" value="P:DNA-templated transcription"/>
    <property type="evidence" value="ECO:0007669"/>
    <property type="project" value="InterPro"/>
</dbReference>
<evidence type="ECO:0000256" key="6">
    <source>
        <dbReference type="SAM" id="MobiDB-lite"/>
    </source>
</evidence>
<keyword evidence="3" id="KW-0238">DNA-binding</keyword>
<comment type="subcellular location">
    <subcellularLocation>
        <location evidence="1">Nucleus</location>
    </subcellularLocation>
</comment>
<sequence length="789" mass="85815">MFDPVLSTGAQEELPSPGPPGPASDASKARLIRRRRLRACDGCRQRKIRCDNGPGSCRNCRIYGVDCVITRAEDGTDIKRGSCRSDCNRHGAKADCHCQNPGSPPKTGNVPVSSRPSPANSQTNRQITVGLERDSSNNNSSNSSVNNNPNNETQTTNGESPSASSRPHDVLEGVVVIETSRVPQKSKFAGMSSVHVLAKSAEELFKSEDRTGQVDVMAFFCPLMALSEEVATPPLMLRPLVEREKARKIFRYSALHRAGIGRGYNLAFVRGPLSGWELERREQDVLSVPRHCDRRLVAGRACDPKRALYDGVELAYLAIGSAVRMAQSIGLHRRLAAHKRPQELVFVQKDIGLRSRVWWTCYWLDKKLSFEGGRPSCISDPDCDADLPTSDEVLSSSSLSRQSRQPAHPNVFSDLINLCKVLSLISSNLYSRDVAECSEEELLARISQAERQLRGWAETLPDGLRPGRAESLLAAFESQPASPQFGSRVLHCMYHNALLTIHRASLLSCANMSSEGAQKMAAAARPDARIVASANACLSAAAGLARSVDEFVCTPRCCAMVRLSRCVPLMHMDAQTTEGFNALFGRLRAAMEASRQKGLGVGSGSGSSIGQAPAAAAFSANGHVQHHPPPDDDSPSSLAIQDWRAGDETPNQQHGPGDVGEEGLGGLLDYQLQDYMGDDFGLLNVDLWPAAGEDLGTMNASDAAGVARGRNLELPRAIDLVFHQRPWQQDLDEGESAKRRKDKGKTQRLATKRRLSIFGLLFPCSTLDRFLSQGQGKKTPTTLLHQLVV</sequence>
<feature type="compositionally biased region" description="Polar residues" evidence="6">
    <location>
        <begin position="110"/>
        <end position="127"/>
    </location>
</feature>
<evidence type="ECO:0000256" key="2">
    <source>
        <dbReference type="ARBA" id="ARBA00022723"/>
    </source>
</evidence>
<feature type="region of interest" description="Disordered" evidence="6">
    <location>
        <begin position="1"/>
        <end position="28"/>
    </location>
</feature>
<dbReference type="SMART" id="SM00066">
    <property type="entry name" value="GAL4"/>
    <property type="match status" value="1"/>
</dbReference>
<feature type="coiled-coil region" evidence="5">
    <location>
        <begin position="432"/>
        <end position="459"/>
    </location>
</feature>
<dbReference type="PANTHER" id="PTHR46910">
    <property type="entry name" value="TRANSCRIPTION FACTOR PDR1"/>
    <property type="match status" value="1"/>
</dbReference>
<keyword evidence="2" id="KW-0479">Metal-binding</keyword>
<dbReference type="Pfam" id="PF04082">
    <property type="entry name" value="Fungal_trans"/>
    <property type="match status" value="1"/>
</dbReference>
<dbReference type="EMBL" id="JH793700">
    <property type="protein sequence ID" value="ELQ36367.1"/>
    <property type="molecule type" value="Genomic_DNA"/>
</dbReference>
<feature type="region of interest" description="Disordered" evidence="6">
    <location>
        <begin position="93"/>
        <end position="168"/>
    </location>
</feature>
<evidence type="ECO:0000256" key="4">
    <source>
        <dbReference type="ARBA" id="ARBA00023242"/>
    </source>
</evidence>
<dbReference type="InterPro" id="IPR050987">
    <property type="entry name" value="AtrR-like"/>
</dbReference>
<dbReference type="CDD" id="cd00067">
    <property type="entry name" value="GAL4"/>
    <property type="match status" value="1"/>
</dbReference>
<dbReference type="SMART" id="SM00906">
    <property type="entry name" value="Fungal_trans"/>
    <property type="match status" value="1"/>
</dbReference>
<dbReference type="PROSITE" id="PS50048">
    <property type="entry name" value="ZN2_CY6_FUNGAL_2"/>
    <property type="match status" value="1"/>
</dbReference>
<accession>A0AA97PIZ4</accession>
<protein>
    <recommendedName>
        <fullName evidence="7">Zn(2)-C6 fungal-type domain-containing protein</fullName>
    </recommendedName>
</protein>
<evidence type="ECO:0000256" key="1">
    <source>
        <dbReference type="ARBA" id="ARBA00004123"/>
    </source>
</evidence>
<dbReference type="CDD" id="cd12148">
    <property type="entry name" value="fungal_TF_MHR"/>
    <property type="match status" value="1"/>
</dbReference>
<gene>
    <name evidence="8" type="ORF">OOU_Y34scaffold00666g228</name>
</gene>
<dbReference type="GO" id="GO:0008270">
    <property type="term" value="F:zinc ion binding"/>
    <property type="evidence" value="ECO:0007669"/>
    <property type="project" value="InterPro"/>
</dbReference>
<evidence type="ECO:0000256" key="3">
    <source>
        <dbReference type="ARBA" id="ARBA00023125"/>
    </source>
</evidence>
<dbReference type="Pfam" id="PF00172">
    <property type="entry name" value="Zn_clus"/>
    <property type="match status" value="1"/>
</dbReference>
<dbReference type="PROSITE" id="PS00463">
    <property type="entry name" value="ZN2_CY6_FUNGAL_1"/>
    <property type="match status" value="1"/>
</dbReference>
<dbReference type="InterPro" id="IPR001138">
    <property type="entry name" value="Zn2Cys6_DnaBD"/>
</dbReference>
<feature type="compositionally biased region" description="Low complexity" evidence="6">
    <location>
        <begin position="136"/>
        <end position="151"/>
    </location>
</feature>
<dbReference type="InterPro" id="IPR007219">
    <property type="entry name" value="XnlR_reg_dom"/>
</dbReference>
<name>A0AA97PIZ4_PYRO3</name>
<dbReference type="PANTHER" id="PTHR46910:SF3">
    <property type="entry name" value="HALOTOLERANCE PROTEIN 9-RELATED"/>
    <property type="match status" value="1"/>
</dbReference>
<feature type="compositionally biased region" description="Polar residues" evidence="6">
    <location>
        <begin position="152"/>
        <end position="165"/>
    </location>
</feature>
<dbReference type="GO" id="GO:0000981">
    <property type="term" value="F:DNA-binding transcription factor activity, RNA polymerase II-specific"/>
    <property type="evidence" value="ECO:0007669"/>
    <property type="project" value="InterPro"/>
</dbReference>
<evidence type="ECO:0000259" key="7">
    <source>
        <dbReference type="PROSITE" id="PS50048"/>
    </source>
</evidence>
<dbReference type="Proteomes" id="UP000011086">
    <property type="component" value="Unassembled WGS sequence"/>
</dbReference>
<feature type="domain" description="Zn(2)-C6 fungal-type" evidence="7">
    <location>
        <begin position="39"/>
        <end position="69"/>
    </location>
</feature>
<dbReference type="AlphaFoldDB" id="A0AA97PIZ4"/>
<evidence type="ECO:0000256" key="5">
    <source>
        <dbReference type="SAM" id="Coils"/>
    </source>
</evidence>
<dbReference type="InterPro" id="IPR036864">
    <property type="entry name" value="Zn2-C6_fun-type_DNA-bd_sf"/>
</dbReference>
<keyword evidence="5" id="KW-0175">Coiled coil</keyword>
<reference evidence="8" key="1">
    <citation type="journal article" date="2012" name="PLoS Genet.">
        <title>Comparative analysis of the genomes of two field isolates of the rice blast fungus Magnaporthe oryzae.</title>
        <authorList>
            <person name="Xue M."/>
            <person name="Yang J."/>
            <person name="Li Z."/>
            <person name="Hu S."/>
            <person name="Yao N."/>
            <person name="Dean R.A."/>
            <person name="Zhao W."/>
            <person name="Shen M."/>
            <person name="Zhang H."/>
            <person name="Li C."/>
            <person name="Liu L."/>
            <person name="Cao L."/>
            <person name="Xu X."/>
            <person name="Xing Y."/>
            <person name="Hsiang T."/>
            <person name="Zhang Z."/>
            <person name="Xu J.R."/>
            <person name="Peng Y.L."/>
        </authorList>
    </citation>
    <scope>NUCLEOTIDE SEQUENCE</scope>
    <source>
        <strain evidence="8">Y34</strain>
    </source>
</reference>
<proteinExistence type="predicted"/>
<dbReference type="SUPFAM" id="SSF57701">
    <property type="entry name" value="Zn2/Cys6 DNA-binding domain"/>
    <property type="match status" value="1"/>
</dbReference>
<feature type="region of interest" description="Disordered" evidence="6">
    <location>
        <begin position="619"/>
        <end position="639"/>
    </location>
</feature>